<name>A0A0M4RMT5_9MICC</name>
<dbReference type="EMBL" id="CP012677">
    <property type="protein sequence ID" value="ALE91808.1"/>
    <property type="molecule type" value="Genomic_DNA"/>
</dbReference>
<gene>
    <name evidence="2" type="ORF">AOC05_04880</name>
</gene>
<proteinExistence type="predicted"/>
<keyword evidence="1" id="KW-0812">Transmembrane</keyword>
<dbReference type="Proteomes" id="UP000062833">
    <property type="component" value="Chromosome"/>
</dbReference>
<dbReference type="RefSeq" id="WP_062006136.1">
    <property type="nucleotide sequence ID" value="NZ_CP012677.1"/>
</dbReference>
<dbReference type="AlphaFoldDB" id="A0A0M4RMT5"/>
<keyword evidence="3" id="KW-1185">Reference proteome</keyword>
<reference evidence="3" key="1">
    <citation type="submission" date="2015-09" db="EMBL/GenBank/DDBJ databases">
        <title>Complete genome of Arthrobacter alpinus strain R3.8.</title>
        <authorList>
            <person name="See-Too W.S."/>
            <person name="Chan K.G."/>
        </authorList>
    </citation>
    <scope>NUCLEOTIDE SEQUENCE [LARGE SCALE GENOMIC DNA]</scope>
    <source>
        <strain evidence="3">R3.8</strain>
    </source>
</reference>
<evidence type="ECO:0000256" key="1">
    <source>
        <dbReference type="SAM" id="Phobius"/>
    </source>
</evidence>
<dbReference type="KEGG" id="aaq:AOC05_04880"/>
<feature type="transmembrane region" description="Helical" evidence="1">
    <location>
        <begin position="20"/>
        <end position="42"/>
    </location>
</feature>
<organism evidence="2 3">
    <name type="scientific">Arthrobacter alpinus</name>
    <dbReference type="NCBI Taxonomy" id="656366"/>
    <lineage>
        <taxon>Bacteria</taxon>
        <taxon>Bacillati</taxon>
        <taxon>Actinomycetota</taxon>
        <taxon>Actinomycetes</taxon>
        <taxon>Micrococcales</taxon>
        <taxon>Micrococcaceae</taxon>
        <taxon>Arthrobacter</taxon>
    </lineage>
</organism>
<dbReference type="PATRIC" id="fig|656366.3.peg.1052"/>
<evidence type="ECO:0000313" key="2">
    <source>
        <dbReference type="EMBL" id="ALE91808.1"/>
    </source>
</evidence>
<accession>A0A0M4RMT5</accession>
<evidence type="ECO:0000313" key="3">
    <source>
        <dbReference type="Proteomes" id="UP000062833"/>
    </source>
</evidence>
<keyword evidence="1" id="KW-1133">Transmembrane helix</keyword>
<sequence>MTGRRVAASTQERNPRSASVRTAFAAAVALFPLLNGILAVIIEVLRPYDATIPGWVFIWLNGALVAVTVVIMLVTRVMAIPGVNDWLRKYARWLSPEDKPKPAPPADPELTDWHDATPGNLVVQGGDLSVHGGEFNIYASRDPDAVAKAVAREEIQP</sequence>
<dbReference type="OrthoDB" id="4953086at2"/>
<protein>
    <submittedName>
        <fullName evidence="2">Uncharacterized protein</fullName>
    </submittedName>
</protein>
<feature type="transmembrane region" description="Helical" evidence="1">
    <location>
        <begin position="54"/>
        <end position="79"/>
    </location>
</feature>
<keyword evidence="1" id="KW-0472">Membrane</keyword>